<comment type="caution">
    <text evidence="4">The sequence shown here is derived from an EMBL/GenBank/DDBJ whole genome shotgun (WGS) entry which is preliminary data.</text>
</comment>
<dbReference type="PRINTS" id="PR00455">
    <property type="entry name" value="HTHTETR"/>
</dbReference>
<dbReference type="InterPro" id="IPR050109">
    <property type="entry name" value="HTH-type_TetR-like_transc_reg"/>
</dbReference>
<accession>A0ABV8J0Y4</accession>
<proteinExistence type="predicted"/>
<protein>
    <submittedName>
        <fullName evidence="4">TetR/AcrR family transcriptional regulator</fullName>
    </submittedName>
</protein>
<evidence type="ECO:0000256" key="2">
    <source>
        <dbReference type="PROSITE-ProRule" id="PRU00335"/>
    </source>
</evidence>
<dbReference type="Proteomes" id="UP001595867">
    <property type="component" value="Unassembled WGS sequence"/>
</dbReference>
<dbReference type="InterPro" id="IPR036271">
    <property type="entry name" value="Tet_transcr_reg_TetR-rel_C_sf"/>
</dbReference>
<dbReference type="SUPFAM" id="SSF48498">
    <property type="entry name" value="Tetracyclin repressor-like, C-terminal domain"/>
    <property type="match status" value="1"/>
</dbReference>
<dbReference type="SUPFAM" id="SSF46689">
    <property type="entry name" value="Homeodomain-like"/>
    <property type="match status" value="1"/>
</dbReference>
<dbReference type="PROSITE" id="PS50977">
    <property type="entry name" value="HTH_TETR_2"/>
    <property type="match status" value="1"/>
</dbReference>
<dbReference type="RefSeq" id="WP_378070528.1">
    <property type="nucleotide sequence ID" value="NZ_JBHSBL010000021.1"/>
</dbReference>
<evidence type="ECO:0000313" key="4">
    <source>
        <dbReference type="EMBL" id="MFC4069631.1"/>
    </source>
</evidence>
<name>A0ABV8J0Y4_9ACTN</name>
<dbReference type="Gene3D" id="1.10.357.10">
    <property type="entry name" value="Tetracycline Repressor, domain 2"/>
    <property type="match status" value="1"/>
</dbReference>
<dbReference type="PANTHER" id="PTHR30055">
    <property type="entry name" value="HTH-TYPE TRANSCRIPTIONAL REGULATOR RUTR"/>
    <property type="match status" value="1"/>
</dbReference>
<dbReference type="PANTHER" id="PTHR30055:SF219">
    <property type="entry name" value="TRANSCRIPTIONAL REGULATORY PROTEIN"/>
    <property type="match status" value="1"/>
</dbReference>
<evidence type="ECO:0000256" key="1">
    <source>
        <dbReference type="ARBA" id="ARBA00023125"/>
    </source>
</evidence>
<feature type="DNA-binding region" description="H-T-H motif" evidence="2">
    <location>
        <begin position="24"/>
        <end position="43"/>
    </location>
</feature>
<keyword evidence="1 2" id="KW-0238">DNA-binding</keyword>
<gene>
    <name evidence="4" type="ORF">ACFO0C_32310</name>
</gene>
<feature type="domain" description="HTH tetR-type" evidence="3">
    <location>
        <begin position="1"/>
        <end position="61"/>
    </location>
</feature>
<evidence type="ECO:0000313" key="5">
    <source>
        <dbReference type="Proteomes" id="UP001595867"/>
    </source>
</evidence>
<dbReference type="InterPro" id="IPR001647">
    <property type="entry name" value="HTH_TetR"/>
</dbReference>
<dbReference type="Pfam" id="PF00440">
    <property type="entry name" value="TetR_N"/>
    <property type="match status" value="1"/>
</dbReference>
<dbReference type="EMBL" id="JBHSBL010000021">
    <property type="protein sequence ID" value="MFC4069631.1"/>
    <property type="molecule type" value="Genomic_DNA"/>
</dbReference>
<organism evidence="4 5">
    <name type="scientific">Actinoplanes subglobosus</name>
    <dbReference type="NCBI Taxonomy" id="1547892"/>
    <lineage>
        <taxon>Bacteria</taxon>
        <taxon>Bacillati</taxon>
        <taxon>Actinomycetota</taxon>
        <taxon>Actinomycetes</taxon>
        <taxon>Micromonosporales</taxon>
        <taxon>Micromonosporaceae</taxon>
        <taxon>Actinoplanes</taxon>
    </lineage>
</organism>
<dbReference type="Pfam" id="PF17940">
    <property type="entry name" value="TetR_C_31"/>
    <property type="match status" value="1"/>
</dbReference>
<dbReference type="InterPro" id="IPR009057">
    <property type="entry name" value="Homeodomain-like_sf"/>
</dbReference>
<sequence length="209" mass="22584">MGHRDDLLAGAKRCLVERGYARTTARDIVAASGTNLASIGYHFGSKEALLNEALIEASGEWGGQLEKVLAEAGEGLRPGSVERFQVIWSGVVELFAQNRGLWAASFEVFAQIEHLPELRRQLADGLEQARLGLAHIFHHPDDEAARSLGCFYQAMLTGVIAQYLIDPERAPTGPELALALRTITADAFRADADQTGTTTAVTTSPLSIR</sequence>
<evidence type="ECO:0000259" key="3">
    <source>
        <dbReference type="PROSITE" id="PS50977"/>
    </source>
</evidence>
<dbReference type="InterPro" id="IPR041583">
    <property type="entry name" value="TetR_C_31"/>
</dbReference>
<reference evidence="5" key="1">
    <citation type="journal article" date="2019" name="Int. J. Syst. Evol. Microbiol.">
        <title>The Global Catalogue of Microorganisms (GCM) 10K type strain sequencing project: providing services to taxonomists for standard genome sequencing and annotation.</title>
        <authorList>
            <consortium name="The Broad Institute Genomics Platform"/>
            <consortium name="The Broad Institute Genome Sequencing Center for Infectious Disease"/>
            <person name="Wu L."/>
            <person name="Ma J."/>
        </authorList>
    </citation>
    <scope>NUCLEOTIDE SEQUENCE [LARGE SCALE GENOMIC DNA]</scope>
    <source>
        <strain evidence="5">TBRC 5832</strain>
    </source>
</reference>
<keyword evidence="5" id="KW-1185">Reference proteome</keyword>